<dbReference type="SUPFAM" id="SSF90123">
    <property type="entry name" value="ABC transporter transmembrane region"/>
    <property type="match status" value="1"/>
</dbReference>
<dbReference type="PANTHER" id="PTHR24221:SF653">
    <property type="entry name" value="TRANSPORT ATP-BINDING PROTEIN CYDC"/>
    <property type="match status" value="1"/>
</dbReference>
<dbReference type="InterPro" id="IPR027417">
    <property type="entry name" value="P-loop_NTPase"/>
</dbReference>
<dbReference type="STRING" id="1562970.ING2E5B_1759"/>
<gene>
    <name evidence="10" type="ORF">ING2E5B_1759</name>
</gene>
<evidence type="ECO:0000259" key="8">
    <source>
        <dbReference type="PROSITE" id="PS50893"/>
    </source>
</evidence>
<name>A0A098C271_9BACT</name>
<evidence type="ECO:0000313" key="11">
    <source>
        <dbReference type="Proteomes" id="UP000032417"/>
    </source>
</evidence>
<dbReference type="Proteomes" id="UP000032417">
    <property type="component" value="Chromosome 1"/>
</dbReference>
<dbReference type="InterPro" id="IPR039421">
    <property type="entry name" value="Type_1_exporter"/>
</dbReference>
<comment type="subcellular location">
    <subcellularLocation>
        <location evidence="1">Cell membrane</location>
        <topology evidence="1">Multi-pass membrane protein</topology>
    </subcellularLocation>
</comment>
<dbReference type="GO" id="GO:0005524">
    <property type="term" value="F:ATP binding"/>
    <property type="evidence" value="ECO:0007669"/>
    <property type="project" value="UniProtKB-KW"/>
</dbReference>
<dbReference type="SUPFAM" id="SSF52540">
    <property type="entry name" value="P-loop containing nucleoside triphosphate hydrolases"/>
    <property type="match status" value="1"/>
</dbReference>
<feature type="transmembrane region" description="Helical" evidence="7">
    <location>
        <begin position="161"/>
        <end position="181"/>
    </location>
</feature>
<feature type="transmembrane region" description="Helical" evidence="7">
    <location>
        <begin position="244"/>
        <end position="262"/>
    </location>
</feature>
<accession>A0A098C271</accession>
<dbReference type="Pfam" id="PF00005">
    <property type="entry name" value="ABC_tran"/>
    <property type="match status" value="1"/>
</dbReference>
<dbReference type="InterPro" id="IPR003439">
    <property type="entry name" value="ABC_transporter-like_ATP-bd"/>
</dbReference>
<evidence type="ECO:0000313" key="10">
    <source>
        <dbReference type="EMBL" id="CEA16503.1"/>
    </source>
</evidence>
<dbReference type="Gene3D" id="3.40.50.300">
    <property type="entry name" value="P-loop containing nucleotide triphosphate hydrolases"/>
    <property type="match status" value="1"/>
</dbReference>
<feature type="transmembrane region" description="Helical" evidence="7">
    <location>
        <begin position="133"/>
        <end position="155"/>
    </location>
</feature>
<organism evidence="10 11">
    <name type="scientific">Fermentimonas caenicola</name>
    <dbReference type="NCBI Taxonomy" id="1562970"/>
    <lineage>
        <taxon>Bacteria</taxon>
        <taxon>Pseudomonadati</taxon>
        <taxon>Bacteroidota</taxon>
        <taxon>Bacteroidia</taxon>
        <taxon>Bacteroidales</taxon>
        <taxon>Dysgonomonadaceae</taxon>
        <taxon>Fermentimonas</taxon>
    </lineage>
</organism>
<reference evidence="10 11" key="1">
    <citation type="submission" date="2014-08" db="EMBL/GenBank/DDBJ databases">
        <authorList>
            <person name="Wibberg D."/>
        </authorList>
    </citation>
    <scope>NUCLEOTIDE SEQUENCE [LARGE SCALE GENOMIC DNA]</scope>
    <source>
        <strain evidence="11">ING2-E5B</strain>
    </source>
</reference>
<keyword evidence="3" id="KW-0547">Nucleotide-binding</keyword>
<evidence type="ECO:0000256" key="4">
    <source>
        <dbReference type="ARBA" id="ARBA00022840"/>
    </source>
</evidence>
<keyword evidence="4" id="KW-0067">ATP-binding</keyword>
<dbReference type="InterPro" id="IPR011527">
    <property type="entry name" value="ABC1_TM_dom"/>
</dbReference>
<dbReference type="EMBL" id="LN515532">
    <property type="protein sequence ID" value="CEA16503.1"/>
    <property type="molecule type" value="Genomic_DNA"/>
</dbReference>
<dbReference type="GO" id="GO:0005886">
    <property type="term" value="C:plasma membrane"/>
    <property type="evidence" value="ECO:0007669"/>
    <property type="project" value="UniProtKB-SubCell"/>
</dbReference>
<evidence type="ECO:0000256" key="2">
    <source>
        <dbReference type="ARBA" id="ARBA00022692"/>
    </source>
</evidence>
<dbReference type="OrthoDB" id="9806127at2"/>
<feature type="domain" description="ABC transmembrane type-1" evidence="9">
    <location>
        <begin position="23"/>
        <end position="263"/>
    </location>
</feature>
<dbReference type="PROSITE" id="PS50929">
    <property type="entry name" value="ABC_TM1F"/>
    <property type="match status" value="1"/>
</dbReference>
<proteinExistence type="predicted"/>
<keyword evidence="11" id="KW-1185">Reference proteome</keyword>
<feature type="transmembrane region" description="Helical" evidence="7">
    <location>
        <begin position="21"/>
        <end position="49"/>
    </location>
</feature>
<evidence type="ECO:0000256" key="7">
    <source>
        <dbReference type="SAM" id="Phobius"/>
    </source>
</evidence>
<evidence type="ECO:0000259" key="9">
    <source>
        <dbReference type="PROSITE" id="PS50929"/>
    </source>
</evidence>
<dbReference type="GO" id="GO:0034040">
    <property type="term" value="F:ATPase-coupled lipid transmembrane transporter activity"/>
    <property type="evidence" value="ECO:0007669"/>
    <property type="project" value="TreeGrafter"/>
</dbReference>
<dbReference type="GO" id="GO:0140359">
    <property type="term" value="F:ABC-type transporter activity"/>
    <property type="evidence" value="ECO:0007669"/>
    <property type="project" value="InterPro"/>
</dbReference>
<evidence type="ECO:0000256" key="5">
    <source>
        <dbReference type="ARBA" id="ARBA00022989"/>
    </source>
</evidence>
<dbReference type="HOGENOM" id="CLU_000604_84_9_10"/>
<dbReference type="KEGG" id="pbt:ING2E5B_1759"/>
<protein>
    <submittedName>
        <fullName evidence="10">Uncharacterized protein</fullName>
    </submittedName>
</protein>
<evidence type="ECO:0000256" key="1">
    <source>
        <dbReference type="ARBA" id="ARBA00004651"/>
    </source>
</evidence>
<keyword evidence="2 7" id="KW-0812">Transmembrane</keyword>
<evidence type="ECO:0000256" key="6">
    <source>
        <dbReference type="ARBA" id="ARBA00023136"/>
    </source>
</evidence>
<dbReference type="InterPro" id="IPR017871">
    <property type="entry name" value="ABC_transporter-like_CS"/>
</dbReference>
<feature type="domain" description="ABC transporter" evidence="8">
    <location>
        <begin position="332"/>
        <end position="532"/>
    </location>
</feature>
<keyword evidence="5 7" id="KW-1133">Transmembrane helix</keyword>
<feature type="transmembrane region" description="Helical" evidence="7">
    <location>
        <begin position="55"/>
        <end position="75"/>
    </location>
</feature>
<sequence length="532" mass="60426">MRDFVFTHIIKPFKGKWLKGFTLLTLWTIAFVALPSISGWFLAICSVVFVTANTAFAYLIPSAIIRLLSLFRTATRYFERLENHKTTLSVQQSLQLNIFKSIARLPFIKKQVNNNSSLLENSTHGVDQLLNHILLWLLPFTALLLTIAVYFIFLLFFSRVIAIEFIISSAILLFLIPQIIFRRNRILSGKLKSLRVVNHQNLIQSFRGRIEISKYKLEDKAIDSHEKNRLKIEGLEKKLQFNSFNLQLIVGLGFSYIAAFLLWHSSKQPLDAPIAIGIFFGIMAQAELSEILFAGKSERSSVEQEAKDMEALFEEGSIPVKDIQVNSQLKLLSLKDIEAVIPDTTIHIGPISFDIRNSEWVAVYGKTGRGKSTLLNSLFYPEYRENGLITWNDEDELINLPVPAVIYVTQKAYLLTGTLRENFEGYPDEEIAKVLDMVDLTSWWIALPDGLDTWIGENGETLSGGQRKKLLLAQALLKRPQLLVVDEPTAGISTENAIEIFKNIRSDYPDISILMATHMKEFESVVDKVIRI</sequence>
<dbReference type="GO" id="GO:0016887">
    <property type="term" value="F:ATP hydrolysis activity"/>
    <property type="evidence" value="ECO:0007669"/>
    <property type="project" value="InterPro"/>
</dbReference>
<evidence type="ECO:0000256" key="3">
    <source>
        <dbReference type="ARBA" id="ARBA00022741"/>
    </source>
</evidence>
<dbReference type="PATRIC" id="fig|1562970.3.peg.1744"/>
<dbReference type="InterPro" id="IPR036640">
    <property type="entry name" value="ABC1_TM_sf"/>
</dbReference>
<dbReference type="Gene3D" id="1.20.1560.10">
    <property type="entry name" value="ABC transporter type 1, transmembrane domain"/>
    <property type="match status" value="1"/>
</dbReference>
<dbReference type="PROSITE" id="PS50893">
    <property type="entry name" value="ABC_TRANSPORTER_2"/>
    <property type="match status" value="1"/>
</dbReference>
<keyword evidence="6 7" id="KW-0472">Membrane</keyword>
<dbReference type="PROSITE" id="PS00211">
    <property type="entry name" value="ABC_TRANSPORTER_1"/>
    <property type="match status" value="1"/>
</dbReference>
<dbReference type="PANTHER" id="PTHR24221">
    <property type="entry name" value="ATP-BINDING CASSETTE SUB-FAMILY B"/>
    <property type="match status" value="1"/>
</dbReference>
<dbReference type="AlphaFoldDB" id="A0A098C271"/>